<dbReference type="EMBL" id="LMTZ01000123">
    <property type="protein sequence ID" value="KST64364.1"/>
    <property type="molecule type" value="Genomic_DNA"/>
</dbReference>
<feature type="region of interest" description="Disordered" evidence="1">
    <location>
        <begin position="748"/>
        <end position="768"/>
    </location>
</feature>
<feature type="region of interest" description="Disordered" evidence="1">
    <location>
        <begin position="1584"/>
        <end position="1612"/>
    </location>
</feature>
<comment type="caution">
    <text evidence="3">The sequence shown here is derived from an EMBL/GenBank/DDBJ whole genome shotgun (WGS) entry which is preliminary data.</text>
</comment>
<keyword evidence="2" id="KW-1133">Transmembrane helix</keyword>
<evidence type="ECO:0000313" key="5">
    <source>
        <dbReference type="Proteomes" id="UP000053372"/>
    </source>
</evidence>
<dbReference type="OrthoDB" id="468482at2"/>
<keyword evidence="2" id="KW-0812">Transmembrane</keyword>
<dbReference type="RefSeq" id="WP_027842210.1">
    <property type="nucleotide sequence ID" value="NZ_LMTZ01000123.1"/>
</dbReference>
<dbReference type="InterPro" id="IPR049774">
    <property type="entry name" value="EPS_HpsA-like"/>
</dbReference>
<keyword evidence="5" id="KW-1185">Reference proteome</keyword>
<feature type="compositionally biased region" description="Low complexity" evidence="1">
    <location>
        <begin position="1584"/>
        <end position="1594"/>
    </location>
</feature>
<dbReference type="NCBIfam" id="NF038301">
    <property type="entry name" value="EPS_HpsA"/>
    <property type="match status" value="1"/>
</dbReference>
<proteinExistence type="predicted"/>
<feature type="transmembrane region" description="Helical" evidence="2">
    <location>
        <begin position="51"/>
        <end position="72"/>
    </location>
</feature>
<keyword evidence="2" id="KW-0472">Membrane</keyword>
<evidence type="ECO:0000256" key="1">
    <source>
        <dbReference type="SAM" id="MobiDB-lite"/>
    </source>
</evidence>
<evidence type="ECO:0000256" key="2">
    <source>
        <dbReference type="SAM" id="Phobius"/>
    </source>
</evidence>
<evidence type="ECO:0000313" key="3">
    <source>
        <dbReference type="EMBL" id="KST64311.1"/>
    </source>
</evidence>
<feature type="region of interest" description="Disordered" evidence="1">
    <location>
        <begin position="1384"/>
        <end position="1409"/>
    </location>
</feature>
<accession>A0A0V7ZIZ3</accession>
<dbReference type="Proteomes" id="UP000053372">
    <property type="component" value="Unassembled WGS sequence"/>
</dbReference>
<gene>
    <name evidence="3" type="ORF">BC008_16885</name>
    <name evidence="4" type="ORF">BC008_17170</name>
</gene>
<sequence length="1612" mass="178725">MHPNSKLVKLIKSFYQKNYQKSTLEIREQRAWLLRTFLVSRRQADWVNAGFVLPTVAMVTLVVILLTTAILFRSFKRAENASNVRVNQAVLSAAMPSIERAKAKINQLFTDPTLPRSTPSDSSLYDAFTKNLTKYTFGDETPLEVSYNLDGKSGINDKNSTELENREVIKTAWRFPVDTDNNGKYDSLTLYGVLFRSPSRNDEAKFNRARTPLDARARPMGAGKSCGGAAGTSASLVSGSGWYRLDGTLKKSFFVYSTTVPIDDAYLKTAKLTTTKYEAYKGNKGFSAIEFQQDQERIPLSNNAVVYEDDLEITPGAGLSLNGRIFTNSNLLTAKIFNDIRFYQVSDPDSCFYNAQNSKIIVGGNVGFGRITGVGTRGGVDIDLFRPGNKPTQKTFNSGDKSANNSSAEIAFNTQAYAQRVNLLVNKQITKSSTQDPSEVRDNVTTRLENNPGLNRNEVRREELESYFRKRTRKVTFKKVPLGGNPGTAQLQGTGDLLRPQDTWIYPTSANTGLSLQPKKLPATEPNKLKEEYREEEKLLGDRILVGNNLPALWFDKTIKDFVGTNTPQSVDYPSTPRTEWDDYTNDKDKYRTRATKIEQLVSLAGATDRDGFFEEKATEKPKDLLDNIGGIRIVTGAGIYVDGVTYKRVDKSFLPEPQWDTNFVDPSSIDSKRIKVNSLKFKSKDPIIVWSDSMPMTTGNGETRQGDLLMRATAVYHYAKDYGQDQQPIACVSSYYDPTNSVTAQNNSKVKARWKNPDADSSTTQGKSNNGVVYTFGGRGKYAAELERQARMVFPDGRFVNEPLRRALEKSSTKRTAADYSAIDAAVCALDILKDKSPSTSPPIPHGAIYETAFLDARQIKSIDTNLKLAELGEDYTRSIEQRQPLEVRVTVLDVDKIRQKKISGSHSGGGKQEYLIPNSGIVYATRNDALADLSDTPDNKTEQRELISPTDYRLDPTRRPSGIMLINGSRLDRDVKFRQEEKGLILASNLPTYIKGDFNLHAKGGNASNPVEEFVDQLRDSKTGKINWSRFYIRNKTLDNNFACRKNDKRLPKCTTGDSWRAASVVADAVTVLSDNFRFGFRNEGDYDLRNNAGTAIIPNFDFNNDGDATDALSEITLKVDLNGDGDTKDTVREKDQISITAVRLKQGFFDNSFTTSSAWYNSAGTSQGLPKDFNTSKTGLQGSSYVNNFVTPIQRRVKFNEYLTEVCIKVPVYTCTADDWTVDGKAISSGGTTATSRIGQKYNKATIDLAGTTVDLAENTLQSYARRVAFARDSSTGNLILDTQGHPVPLGIDTAGNIQAFPKNAVTGQSWTANKLPRIKDNALWFRTAKTLPNKKIPTDTNYGNGQFLFYKSINGNALNGTDPNEQPILVPVLQIQLPRDKWTSGSGDPGNDRTNLPTDRDRGVATDGNWLQQATDTTTNLIIAGGDTPGRPSESNGGLENFVRYLETWNNTNHNLSGSLIQYKRSAYATGPWQVVQLNGKTPKGSTALFGNDYRQAYRNSNTGTGLIGEGMTPFYTPPSRQWGFDVGLLSQLPDLFTETFTLPPAGEPNEFFREVGRDDEWVKTLLCAQTIKVTVNSSTGTSTISRTGTAIPTSQRPQDFCKKYSRS</sequence>
<name>A0A0V7ZIZ3_9CYAN</name>
<dbReference type="EMBL" id="LMTZ01000124">
    <property type="protein sequence ID" value="KST64311.1"/>
    <property type="molecule type" value="Genomic_DNA"/>
</dbReference>
<protein>
    <submittedName>
        <fullName evidence="3">Uncharacterized protein</fullName>
    </submittedName>
</protein>
<evidence type="ECO:0000313" key="4">
    <source>
        <dbReference type="EMBL" id="KST64364.1"/>
    </source>
</evidence>
<reference evidence="3 5" key="1">
    <citation type="journal article" date="2015" name="Genome Announc.">
        <title>Draft Genome of the Euendolithic (true boring) Cyanobacterium Mastigocoleus testarum strain BC008.</title>
        <authorList>
            <person name="Guida B.S."/>
            <person name="Garcia-Pichel F."/>
        </authorList>
    </citation>
    <scope>NUCLEOTIDE SEQUENCE [LARGE SCALE GENOMIC DNA]</scope>
    <source>
        <strain evidence="3 5">BC008</strain>
    </source>
</reference>
<organism evidence="3 5">
    <name type="scientific">Mastigocoleus testarum BC008</name>
    <dbReference type="NCBI Taxonomy" id="371196"/>
    <lineage>
        <taxon>Bacteria</taxon>
        <taxon>Bacillati</taxon>
        <taxon>Cyanobacteriota</taxon>
        <taxon>Cyanophyceae</taxon>
        <taxon>Nostocales</taxon>
        <taxon>Hapalosiphonaceae</taxon>
        <taxon>Mastigocoleus</taxon>
    </lineage>
</organism>